<proteinExistence type="predicted"/>
<evidence type="ECO:0000256" key="1">
    <source>
        <dbReference type="SAM" id="MobiDB-lite"/>
    </source>
</evidence>
<evidence type="ECO:0000313" key="2">
    <source>
        <dbReference type="EMBL" id="CCB57645.1"/>
    </source>
</evidence>
<evidence type="ECO:0000313" key="3">
    <source>
        <dbReference type="Proteomes" id="UP000009183"/>
    </source>
</evidence>
<dbReference type="Proteomes" id="UP000009183">
    <property type="component" value="Chromosome 14"/>
</dbReference>
<accession>F6HSK5</accession>
<dbReference type="HOGENOM" id="CLU_2255110_0_0_1"/>
<organism evidence="2 3">
    <name type="scientific">Vitis vinifera</name>
    <name type="common">Grape</name>
    <dbReference type="NCBI Taxonomy" id="29760"/>
    <lineage>
        <taxon>Eukaryota</taxon>
        <taxon>Viridiplantae</taxon>
        <taxon>Streptophyta</taxon>
        <taxon>Embryophyta</taxon>
        <taxon>Tracheophyta</taxon>
        <taxon>Spermatophyta</taxon>
        <taxon>Magnoliopsida</taxon>
        <taxon>eudicotyledons</taxon>
        <taxon>Gunneridae</taxon>
        <taxon>Pentapetalae</taxon>
        <taxon>rosids</taxon>
        <taxon>Vitales</taxon>
        <taxon>Vitaceae</taxon>
        <taxon>Viteae</taxon>
        <taxon>Vitis</taxon>
    </lineage>
</organism>
<dbReference type="PaxDb" id="29760-VIT_14s0006g01310.t01"/>
<feature type="region of interest" description="Disordered" evidence="1">
    <location>
        <begin position="17"/>
        <end position="38"/>
    </location>
</feature>
<protein>
    <submittedName>
        <fullName evidence="2">Uncharacterized protein</fullName>
    </submittedName>
</protein>
<gene>
    <name evidence="2" type="ordered locus">VIT_14s0006g01310</name>
</gene>
<keyword evidence="3" id="KW-1185">Reference proteome</keyword>
<reference evidence="3" key="1">
    <citation type="journal article" date="2007" name="Nature">
        <title>The grapevine genome sequence suggests ancestral hexaploidization in major angiosperm phyla.</title>
        <authorList>
            <consortium name="The French-Italian Public Consortium for Grapevine Genome Characterization."/>
            <person name="Jaillon O."/>
            <person name="Aury J.-M."/>
            <person name="Noel B."/>
            <person name="Policriti A."/>
            <person name="Clepet C."/>
            <person name="Casagrande A."/>
            <person name="Choisne N."/>
            <person name="Aubourg S."/>
            <person name="Vitulo N."/>
            <person name="Jubin C."/>
            <person name="Vezzi A."/>
            <person name="Legeai F."/>
            <person name="Hugueney P."/>
            <person name="Dasilva C."/>
            <person name="Horner D."/>
            <person name="Mica E."/>
            <person name="Jublot D."/>
            <person name="Poulain J."/>
            <person name="Bruyere C."/>
            <person name="Billault A."/>
            <person name="Segurens B."/>
            <person name="Gouyvenoux M."/>
            <person name="Ugarte E."/>
            <person name="Cattonaro F."/>
            <person name="Anthouard V."/>
            <person name="Vico V."/>
            <person name="Del Fabbro C."/>
            <person name="Alaux M."/>
            <person name="Di Gaspero G."/>
            <person name="Dumas V."/>
            <person name="Felice N."/>
            <person name="Paillard S."/>
            <person name="Juman I."/>
            <person name="Moroldo M."/>
            <person name="Scalabrin S."/>
            <person name="Canaguier A."/>
            <person name="Le Clainche I."/>
            <person name="Malacrida G."/>
            <person name="Durand E."/>
            <person name="Pesole G."/>
            <person name="Laucou V."/>
            <person name="Chatelet P."/>
            <person name="Merdinoglu D."/>
            <person name="Delledonne M."/>
            <person name="Pezzotti M."/>
            <person name="Lecharny A."/>
            <person name="Scarpelli C."/>
            <person name="Artiguenave F."/>
            <person name="Pe M.E."/>
            <person name="Valle G."/>
            <person name="Morgante M."/>
            <person name="Caboche M."/>
            <person name="Adam-Blondon A.-F."/>
            <person name="Weissenbach J."/>
            <person name="Quetier F."/>
            <person name="Wincker P."/>
        </authorList>
    </citation>
    <scope>NUCLEOTIDE SEQUENCE [LARGE SCALE GENOMIC DNA]</scope>
    <source>
        <strain evidence="3">cv. Pinot noir / PN40024</strain>
    </source>
</reference>
<dbReference type="AlphaFoldDB" id="F6HSK5"/>
<sequence length="104" mass="11917">MTETRGLEVKGYICGPQRQAASSHARDSESCAKSQPTTKSTQKLIIYAYHESQDQALPIMSEHATTNEMNIQATTNHRCKPSWFEPWCSIWVRRMVLCPIWAIF</sequence>
<dbReference type="InParanoid" id="F6HSK5"/>
<name>F6HSK5_VITVI</name>
<dbReference type="EMBL" id="FN596245">
    <property type="protein sequence ID" value="CCB57645.1"/>
    <property type="molecule type" value="Genomic_DNA"/>
</dbReference>